<keyword evidence="1" id="KW-0732">Signal</keyword>
<feature type="signal peptide" evidence="1">
    <location>
        <begin position="1"/>
        <end position="23"/>
    </location>
</feature>
<dbReference type="Proteomes" id="UP000549052">
    <property type="component" value="Unassembled WGS sequence"/>
</dbReference>
<evidence type="ECO:0000313" key="3">
    <source>
        <dbReference type="EMBL" id="MBA8880510.1"/>
    </source>
</evidence>
<reference evidence="3 4" key="1">
    <citation type="submission" date="2020-07" db="EMBL/GenBank/DDBJ databases">
        <title>Genomic Encyclopedia of Type Strains, Phase IV (KMG-V): Genome sequencing to study the core and pangenomes of soil and plant-associated prokaryotes.</title>
        <authorList>
            <person name="Whitman W."/>
        </authorList>
    </citation>
    <scope>NUCLEOTIDE SEQUENCE [LARGE SCALE GENOMIC DNA]</scope>
    <source>
        <strain evidence="3 4">AN3</strain>
    </source>
</reference>
<dbReference type="InterPro" id="IPR012938">
    <property type="entry name" value="Glc/Sorbosone_DH"/>
</dbReference>
<proteinExistence type="predicted"/>
<dbReference type="PANTHER" id="PTHR19328">
    <property type="entry name" value="HEDGEHOG-INTERACTING PROTEIN"/>
    <property type="match status" value="1"/>
</dbReference>
<protein>
    <submittedName>
        <fullName evidence="3">Glucose/arabinose dehydrogenase</fullName>
    </submittedName>
</protein>
<dbReference type="PANTHER" id="PTHR19328:SF75">
    <property type="entry name" value="ALDOSE SUGAR DEHYDROGENASE YLII"/>
    <property type="match status" value="1"/>
</dbReference>
<dbReference type="EMBL" id="JACGXN010000008">
    <property type="protein sequence ID" value="MBA8880510.1"/>
    <property type="molecule type" value="Genomic_DNA"/>
</dbReference>
<name>A0A839EVC3_9HYPH</name>
<evidence type="ECO:0000313" key="4">
    <source>
        <dbReference type="Proteomes" id="UP000549052"/>
    </source>
</evidence>
<dbReference type="AlphaFoldDB" id="A0A839EVC3"/>
<dbReference type="InterPro" id="IPR011041">
    <property type="entry name" value="Quinoprot_gluc/sorb_DH_b-prop"/>
</dbReference>
<comment type="caution">
    <text evidence="3">The sequence shown here is derived from an EMBL/GenBank/DDBJ whole genome shotgun (WGS) entry which is preliminary data.</text>
</comment>
<dbReference type="Pfam" id="PF07995">
    <property type="entry name" value="GSDH"/>
    <property type="match status" value="1"/>
</dbReference>
<gene>
    <name evidence="3" type="ORF">FHW16_004233</name>
</gene>
<feature type="chain" id="PRO_5032710703" evidence="1">
    <location>
        <begin position="24"/>
        <end position="377"/>
    </location>
</feature>
<dbReference type="Gene3D" id="2.120.10.30">
    <property type="entry name" value="TolB, C-terminal domain"/>
    <property type="match status" value="1"/>
</dbReference>
<accession>A0A839EVC3</accession>
<dbReference type="InterPro" id="IPR011042">
    <property type="entry name" value="6-blade_b-propeller_TolB-like"/>
</dbReference>
<evidence type="ECO:0000259" key="2">
    <source>
        <dbReference type="Pfam" id="PF07995"/>
    </source>
</evidence>
<feature type="domain" description="Glucose/Sorbosone dehydrogenase" evidence="2">
    <location>
        <begin position="43"/>
        <end position="373"/>
    </location>
</feature>
<keyword evidence="4" id="KW-1185">Reference proteome</keyword>
<evidence type="ECO:0000256" key="1">
    <source>
        <dbReference type="SAM" id="SignalP"/>
    </source>
</evidence>
<organism evidence="3 4">
    <name type="scientific">Phyllobacterium myrsinacearum</name>
    <dbReference type="NCBI Taxonomy" id="28101"/>
    <lineage>
        <taxon>Bacteria</taxon>
        <taxon>Pseudomonadati</taxon>
        <taxon>Pseudomonadota</taxon>
        <taxon>Alphaproteobacteria</taxon>
        <taxon>Hyphomicrobiales</taxon>
        <taxon>Phyllobacteriaceae</taxon>
        <taxon>Phyllobacterium</taxon>
    </lineage>
</organism>
<dbReference type="SUPFAM" id="SSF50952">
    <property type="entry name" value="Soluble quinoprotein glucose dehydrogenase"/>
    <property type="match status" value="1"/>
</dbReference>
<sequence>MLNRMSMLATGFTLMLCAPLPLAAADFKTEKLSVAAEIAAEGLQHPWGLAFLPDGALLVTERTGQMRIVTKGSISDPVANVPAVAVAGQGGLLDVVLAPGFPENGTIYFTFSEPGKGGAGTALASATLVRGENSNRLENVKVLVSMNRKTTKGQHFGSRIVVAPDGKLFVTMGERGEQDRAQDLRDHAGSVLRINADGSIPADNPYADGKKGLAEIWSKGHRNPQGAAWDPVTQSLLVVEHGARGGDEINQPQAGKNYGWPVISYGKHYSGQTIGKGTSAPGYEQPLFYWDPSIAPSGLAVYQGAMFPEWQGDLLVGSLKFELLSRLDRDAKGAFSGEERMFDGAFGRIRDVRIASDGSVYLLTDEANGKIIRLTRA</sequence>